<dbReference type="CDD" id="cd09272">
    <property type="entry name" value="RNase_HI_RT_Ty1"/>
    <property type="match status" value="1"/>
</dbReference>
<reference evidence="1" key="2">
    <citation type="submission" date="2022-01" db="EMBL/GenBank/DDBJ databases">
        <authorList>
            <person name="Yamashiro T."/>
            <person name="Shiraishi A."/>
            <person name="Satake H."/>
            <person name="Nakayama K."/>
        </authorList>
    </citation>
    <scope>NUCLEOTIDE SEQUENCE</scope>
</reference>
<reference evidence="1" key="1">
    <citation type="journal article" date="2022" name="Int. J. Mol. Sci.">
        <title>Draft Genome of Tanacetum Coccineum: Genomic Comparison of Closely Related Tanacetum-Family Plants.</title>
        <authorList>
            <person name="Yamashiro T."/>
            <person name="Shiraishi A."/>
            <person name="Nakayama K."/>
            <person name="Satake H."/>
        </authorList>
    </citation>
    <scope>NUCLEOTIDE SEQUENCE</scope>
</reference>
<evidence type="ECO:0000313" key="1">
    <source>
        <dbReference type="EMBL" id="GJS86644.1"/>
    </source>
</evidence>
<name>A0ABQ4Z8Y4_9ASTR</name>
<dbReference type="EMBL" id="BQNB010011137">
    <property type="protein sequence ID" value="GJS86644.1"/>
    <property type="molecule type" value="Genomic_DNA"/>
</dbReference>
<proteinExistence type="predicted"/>
<comment type="caution">
    <text evidence="1">The sequence shown here is derived from an EMBL/GenBank/DDBJ whole genome shotgun (WGS) entry which is preliminary data.</text>
</comment>
<sequence>MLPPNNLGPDKSGVSVNETLFRGMIRLLMYLTTSRPDIRFPTCLCARSCFDLKAYLDSDYAGCNLDRKSTSRGCQILGGKLVCWSGKKQSSVTMSLAKAEYVAAAGCCAQVFWIKSQLANYDNLYDKVPIFYDNTSAKAISNNPMLHSRTKHIDIRFLSLMIEKLLGENYITNDLTLLKPCTILAASFKKPLASEVALTSHMLKVAKLLYEPDQSLIFPSEEVNTNDAADC</sequence>
<protein>
    <recommendedName>
        <fullName evidence="3">Copia protein</fullName>
    </recommendedName>
</protein>
<dbReference type="PANTHER" id="PTHR11439:SF495">
    <property type="entry name" value="REVERSE TRANSCRIPTASE, RNA-DEPENDENT DNA POLYMERASE-RELATED"/>
    <property type="match status" value="1"/>
</dbReference>
<accession>A0ABQ4Z8Y4</accession>
<organism evidence="1 2">
    <name type="scientific">Tanacetum coccineum</name>
    <dbReference type="NCBI Taxonomy" id="301880"/>
    <lineage>
        <taxon>Eukaryota</taxon>
        <taxon>Viridiplantae</taxon>
        <taxon>Streptophyta</taxon>
        <taxon>Embryophyta</taxon>
        <taxon>Tracheophyta</taxon>
        <taxon>Spermatophyta</taxon>
        <taxon>Magnoliopsida</taxon>
        <taxon>eudicotyledons</taxon>
        <taxon>Gunneridae</taxon>
        <taxon>Pentapetalae</taxon>
        <taxon>asterids</taxon>
        <taxon>campanulids</taxon>
        <taxon>Asterales</taxon>
        <taxon>Asteraceae</taxon>
        <taxon>Asteroideae</taxon>
        <taxon>Anthemideae</taxon>
        <taxon>Anthemidinae</taxon>
        <taxon>Tanacetum</taxon>
    </lineage>
</organism>
<gene>
    <name evidence="1" type="ORF">Tco_0769280</name>
</gene>
<dbReference type="PANTHER" id="PTHR11439">
    <property type="entry name" value="GAG-POL-RELATED RETROTRANSPOSON"/>
    <property type="match status" value="1"/>
</dbReference>
<keyword evidence="2" id="KW-1185">Reference proteome</keyword>
<evidence type="ECO:0000313" key="2">
    <source>
        <dbReference type="Proteomes" id="UP001151760"/>
    </source>
</evidence>
<evidence type="ECO:0008006" key="3">
    <source>
        <dbReference type="Google" id="ProtNLM"/>
    </source>
</evidence>
<dbReference type="Proteomes" id="UP001151760">
    <property type="component" value="Unassembled WGS sequence"/>
</dbReference>